<name>A0ABR9LG87_9PSEU</name>
<protein>
    <submittedName>
        <fullName evidence="2">Uncharacterized protein</fullName>
    </submittedName>
</protein>
<proteinExistence type="predicted"/>
<reference evidence="2 3" key="1">
    <citation type="submission" date="2020-10" db="EMBL/GenBank/DDBJ databases">
        <title>Sequencing the genomes of 1000 actinobacteria strains.</title>
        <authorList>
            <person name="Klenk H.-P."/>
        </authorList>
    </citation>
    <scope>NUCLEOTIDE SEQUENCE [LARGE SCALE GENOMIC DNA]</scope>
    <source>
        <strain evidence="2 3">DSM 46661</strain>
    </source>
</reference>
<feature type="transmembrane region" description="Helical" evidence="1">
    <location>
        <begin position="79"/>
        <end position="96"/>
    </location>
</feature>
<sequence length="115" mass="12488">MDPDRGRIRVVTIICTVITVVSALFAIVLALHIVFVLGEANPRNGFASFVDSWSAAVSLGLRGLFTPGDAKLQVLLNDGLAALAWLAIGAFLTYLVRRLALPAGRRAVRYRRVVR</sequence>
<comment type="caution">
    <text evidence="2">The sequence shown here is derived from an EMBL/GenBank/DDBJ whole genome shotgun (WGS) entry which is preliminary data.</text>
</comment>
<accession>A0ABR9LG87</accession>
<dbReference type="EMBL" id="JADBEJ010000005">
    <property type="protein sequence ID" value="MBE1579696.1"/>
    <property type="molecule type" value="Genomic_DNA"/>
</dbReference>
<organism evidence="2 3">
    <name type="scientific">Amycolatopsis roodepoortensis</name>
    <dbReference type="NCBI Taxonomy" id="700274"/>
    <lineage>
        <taxon>Bacteria</taxon>
        <taxon>Bacillati</taxon>
        <taxon>Actinomycetota</taxon>
        <taxon>Actinomycetes</taxon>
        <taxon>Pseudonocardiales</taxon>
        <taxon>Pseudonocardiaceae</taxon>
        <taxon>Amycolatopsis</taxon>
    </lineage>
</organism>
<feature type="transmembrane region" description="Helical" evidence="1">
    <location>
        <begin position="12"/>
        <end position="37"/>
    </location>
</feature>
<gene>
    <name evidence="2" type="ORF">H4W30_006756</name>
</gene>
<dbReference type="Proteomes" id="UP000656548">
    <property type="component" value="Unassembled WGS sequence"/>
</dbReference>
<keyword evidence="1" id="KW-0472">Membrane</keyword>
<dbReference type="RefSeq" id="WP_318780710.1">
    <property type="nucleotide sequence ID" value="NZ_JADBEJ010000005.1"/>
</dbReference>
<keyword evidence="1" id="KW-1133">Transmembrane helix</keyword>
<evidence type="ECO:0000313" key="2">
    <source>
        <dbReference type="EMBL" id="MBE1579696.1"/>
    </source>
</evidence>
<evidence type="ECO:0000256" key="1">
    <source>
        <dbReference type="SAM" id="Phobius"/>
    </source>
</evidence>
<keyword evidence="3" id="KW-1185">Reference proteome</keyword>
<evidence type="ECO:0000313" key="3">
    <source>
        <dbReference type="Proteomes" id="UP000656548"/>
    </source>
</evidence>
<keyword evidence="1" id="KW-0812">Transmembrane</keyword>